<dbReference type="FunFam" id="3.40.309.10:FF:000012">
    <property type="entry name" value="Betaine aldehyde dehydrogenase"/>
    <property type="match status" value="1"/>
</dbReference>
<dbReference type="Gene3D" id="3.40.605.10">
    <property type="entry name" value="Aldehyde Dehydrogenase, Chain A, domain 1"/>
    <property type="match status" value="1"/>
</dbReference>
<protein>
    <submittedName>
        <fullName evidence="6">Phenylacetaldehyde dehydrogenase</fullName>
    </submittedName>
</protein>
<dbReference type="InterPro" id="IPR015590">
    <property type="entry name" value="Aldehyde_DH_dom"/>
</dbReference>
<dbReference type="InterPro" id="IPR016160">
    <property type="entry name" value="Ald_DH_CS_CYS"/>
</dbReference>
<dbReference type="PROSITE" id="PS00070">
    <property type="entry name" value="ALDEHYDE_DEHYDR_CYS"/>
    <property type="match status" value="1"/>
</dbReference>
<dbReference type="PROSITE" id="PS00687">
    <property type="entry name" value="ALDEHYDE_DEHYDR_GLU"/>
    <property type="match status" value="1"/>
</dbReference>
<dbReference type="GO" id="GO:0016620">
    <property type="term" value="F:oxidoreductase activity, acting on the aldehyde or oxo group of donors, NAD or NADP as acceptor"/>
    <property type="evidence" value="ECO:0007669"/>
    <property type="project" value="InterPro"/>
</dbReference>
<feature type="domain" description="Aldehyde dehydrogenase" evidence="5">
    <location>
        <begin position="28"/>
        <end position="496"/>
    </location>
</feature>
<evidence type="ECO:0000256" key="2">
    <source>
        <dbReference type="ARBA" id="ARBA00023002"/>
    </source>
</evidence>
<keyword evidence="2 4" id="KW-0560">Oxidoreductase</keyword>
<evidence type="ECO:0000259" key="5">
    <source>
        <dbReference type="Pfam" id="PF00171"/>
    </source>
</evidence>
<dbReference type="InterPro" id="IPR029510">
    <property type="entry name" value="Ald_DH_CS_GLU"/>
</dbReference>
<comment type="similarity">
    <text evidence="1 4">Belongs to the aldehyde dehydrogenase family.</text>
</comment>
<name>A0A1I5GQ75_9RHOB</name>
<dbReference type="RefSeq" id="WP_092842282.1">
    <property type="nucleotide sequence ID" value="NZ_FOVP01000036.1"/>
</dbReference>
<dbReference type="AlphaFoldDB" id="A0A1I5GQ75"/>
<evidence type="ECO:0000256" key="3">
    <source>
        <dbReference type="PROSITE-ProRule" id="PRU10007"/>
    </source>
</evidence>
<sequence length="500" mass="53742">MAKEYIEICDTVRKFLSEPIGLYIDGKYVAAQSGKTFVTENPSNRQPIATVAEGAAEDIDLAVQAARRAFDEGPWRNEFTAADRSKAIWRLGELLEEHAEALSQLDALDNGKPVSVTANVDVKYSADHFRYFAGWPTKIEGSVIPVNAPNMLNYTVKEPVGVCGLIVPWNYPLLMAAWKIAPAIAAGNAIVVKPAEQTPLSVLYLGKLFEEAGFPPGVFNVVSGFGGTAGAALVEHAGVNKVGFTGSLEVAQTIVRGSADTLKRVSLELGGKSPNIVFKDADIEKAALGCTWAAFGNNGQSCTAGSRLYVERPIFDEFVAEMSRQTSAISVGPGMSKKQPDLGPVVSREQFDRVSGYIRGAESDGAKVVCGGLAHGSSELEDGYFILPTIVTDVSDDMTIVQEEVFGPVLCILPFDEEGEIIARANNTEFGLAAGLWTNDLSRAHRVGKKLKAGTIWINNWGYTDPASPFGGMKKSGYGREMGKEAIDLYSEVKSIWVQT</sequence>
<dbReference type="InterPro" id="IPR016161">
    <property type="entry name" value="Ald_DH/histidinol_DH"/>
</dbReference>
<evidence type="ECO:0000256" key="4">
    <source>
        <dbReference type="RuleBase" id="RU003345"/>
    </source>
</evidence>
<dbReference type="SUPFAM" id="SSF53720">
    <property type="entry name" value="ALDH-like"/>
    <property type="match status" value="1"/>
</dbReference>
<gene>
    <name evidence="6" type="ORF">SAMN04487859_13611</name>
</gene>
<dbReference type="FunFam" id="3.40.605.10:FF:000007">
    <property type="entry name" value="NAD/NADP-dependent betaine aldehyde dehydrogenase"/>
    <property type="match status" value="1"/>
</dbReference>
<dbReference type="STRING" id="1005928.SAMN04487859_13611"/>
<dbReference type="EMBL" id="FOVP01000036">
    <property type="protein sequence ID" value="SFO38067.1"/>
    <property type="molecule type" value="Genomic_DNA"/>
</dbReference>
<dbReference type="InterPro" id="IPR016163">
    <property type="entry name" value="Ald_DH_C"/>
</dbReference>
<accession>A0A1I5GQ75</accession>
<proteinExistence type="inferred from homology"/>
<dbReference type="Pfam" id="PF00171">
    <property type="entry name" value="Aldedh"/>
    <property type="match status" value="1"/>
</dbReference>
<dbReference type="Proteomes" id="UP000198599">
    <property type="component" value="Unassembled WGS sequence"/>
</dbReference>
<keyword evidence="7" id="KW-1185">Reference proteome</keyword>
<evidence type="ECO:0000313" key="6">
    <source>
        <dbReference type="EMBL" id="SFO38067.1"/>
    </source>
</evidence>
<dbReference type="OrthoDB" id="7827050at2"/>
<dbReference type="Gene3D" id="3.40.309.10">
    <property type="entry name" value="Aldehyde Dehydrogenase, Chain A, domain 2"/>
    <property type="match status" value="1"/>
</dbReference>
<evidence type="ECO:0000313" key="7">
    <source>
        <dbReference type="Proteomes" id="UP000198599"/>
    </source>
</evidence>
<dbReference type="PANTHER" id="PTHR11699">
    <property type="entry name" value="ALDEHYDE DEHYDROGENASE-RELATED"/>
    <property type="match status" value="1"/>
</dbReference>
<reference evidence="7" key="1">
    <citation type="submission" date="2016-10" db="EMBL/GenBank/DDBJ databases">
        <authorList>
            <person name="Varghese N."/>
            <person name="Submissions S."/>
        </authorList>
    </citation>
    <scope>NUCLEOTIDE SEQUENCE [LARGE SCALE GENOMIC DNA]</scope>
    <source>
        <strain evidence="7">DSM 28463</strain>
    </source>
</reference>
<dbReference type="InterPro" id="IPR016162">
    <property type="entry name" value="Ald_DH_N"/>
</dbReference>
<feature type="active site" evidence="3">
    <location>
        <position position="268"/>
    </location>
</feature>
<evidence type="ECO:0000256" key="1">
    <source>
        <dbReference type="ARBA" id="ARBA00009986"/>
    </source>
</evidence>
<organism evidence="6 7">
    <name type="scientific">Roseovarius lutimaris</name>
    <dbReference type="NCBI Taxonomy" id="1005928"/>
    <lineage>
        <taxon>Bacteria</taxon>
        <taxon>Pseudomonadati</taxon>
        <taxon>Pseudomonadota</taxon>
        <taxon>Alphaproteobacteria</taxon>
        <taxon>Rhodobacterales</taxon>
        <taxon>Roseobacteraceae</taxon>
        <taxon>Roseovarius</taxon>
    </lineage>
</organism>